<dbReference type="AlphaFoldDB" id="A0A315ZFU9"/>
<protein>
    <submittedName>
        <fullName evidence="1">Uncharacterized protein</fullName>
    </submittedName>
</protein>
<comment type="caution">
    <text evidence="1">The sequence shown here is derived from an EMBL/GenBank/DDBJ whole genome shotgun (WGS) entry which is preliminary data.</text>
</comment>
<evidence type="ECO:0000313" key="2">
    <source>
        <dbReference type="Proteomes" id="UP000245535"/>
    </source>
</evidence>
<reference evidence="1 2" key="1">
    <citation type="submission" date="2018-03" db="EMBL/GenBank/DDBJ databases">
        <title>Genomic Encyclopedia of Archaeal and Bacterial Type Strains, Phase II (KMG-II): from individual species to whole genera.</title>
        <authorList>
            <person name="Goeker M."/>
        </authorList>
    </citation>
    <scope>NUCLEOTIDE SEQUENCE [LARGE SCALE GENOMIC DNA]</scope>
    <source>
        <strain evidence="1 2">DSM 28229</strain>
    </source>
</reference>
<dbReference type="EMBL" id="QGDO01000001">
    <property type="protein sequence ID" value="PWJ44391.1"/>
    <property type="molecule type" value="Genomic_DNA"/>
</dbReference>
<evidence type="ECO:0000313" key="1">
    <source>
        <dbReference type="EMBL" id="PWJ44391.1"/>
    </source>
</evidence>
<dbReference type="OrthoDB" id="973606at2"/>
<accession>A0A315ZFU9</accession>
<dbReference type="Proteomes" id="UP000245535">
    <property type="component" value="Unassembled WGS sequence"/>
</dbReference>
<dbReference type="PROSITE" id="PS51257">
    <property type="entry name" value="PROKAR_LIPOPROTEIN"/>
    <property type="match status" value="1"/>
</dbReference>
<sequence length="928" mass="104583">MKLLKFFPILFLLSLIACQEYQLEESEVLEQEVGNNKRMAFNQDVYFLNSANGKSEIFDVDFDFQGLTGHADLTKLELTKDGVPFELPNGGHMCVSPDNRFLTVVVAKQSKIFLVEISSGIVKEATLMAYDLNKTSISTVLADPEKYKMQNLKNAKGKKIGGITQVDVDKEGYLFIAGKAGFFRVVADRGNGEKDPSEVNYGKDIWSEIWAQQDLAYLQRNNVDTDTHGSNWVHAIHYQFSGSVAVESSEDEFEEEYFEEVDTFNPKKVKFRGGDILFTQNSAETDGFEQQRLISFSQWKGGTAIYLDLHWDWKNEQIYFDAGRVMEGLNMNRNNESGKGAGRVTGAALTGDNMVFTSHHFSNYLQLRTLDGTVIRDDIELRIDGDENNLLRHNWGDMASTQQFDKNSQNPVAGGSSKEIDGEYYNAWYRGEEIGHQYAEVKLYRPEKKVYDINELSNTEASYNATKDSRGNSANADLADYRKNAEKFVSLGGDGGYVLMQLQMPITVSKQSMLQVVETSWNKASDYTPTSAGWNSYKESAEVYVLEGNTSKYYDPTEMDPNNSNWTSVGVAYIANNEFKLSEAIDLGTDIRWIMVKDSGSKTSDGFDVNFVSSYEAQPEILINQTDYTWLPCDITVDSYAIRSGDDNPSNKVRGGEAMYKIPDADDIVASSIIQLTQAQMDELGTKSGRSRVIGLFTAEIDGKLHAYEIHDDCAVKGMRHFEWGGENKNASFVPLPLKADKYDMSQVTTSFVDWDGFDIIYNLNGETKRVPFAQKQEARLRYKKAIDYVKVLTLWGDIIPKLSICGDKGDIIEVDSKYHWDQNRFTSDKVYISSMSKDLNTNNPITTDVFQILNGYSYDIKVDLNIDGEILEIEVPANTWIMGKGVFNANLKGYTIYRKSNNEEISNKGQFGTFGSTQMLEYECSSL</sequence>
<organism evidence="1 2">
    <name type="scientific">Sediminitomix flava</name>
    <dbReference type="NCBI Taxonomy" id="379075"/>
    <lineage>
        <taxon>Bacteria</taxon>
        <taxon>Pseudomonadati</taxon>
        <taxon>Bacteroidota</taxon>
        <taxon>Cytophagia</taxon>
        <taxon>Cytophagales</taxon>
        <taxon>Flammeovirgaceae</taxon>
        <taxon>Sediminitomix</taxon>
    </lineage>
</organism>
<keyword evidence="2" id="KW-1185">Reference proteome</keyword>
<dbReference type="RefSeq" id="WP_109615884.1">
    <property type="nucleotide sequence ID" value="NZ_QGDO01000001.1"/>
</dbReference>
<proteinExistence type="predicted"/>
<name>A0A315ZFU9_SEDFL</name>
<gene>
    <name evidence="1" type="ORF">BC781_101750</name>
</gene>